<dbReference type="PROSITE" id="PS51257">
    <property type="entry name" value="PROKAR_LIPOPROTEIN"/>
    <property type="match status" value="1"/>
</dbReference>
<organism evidence="3 4">
    <name type="scientific">Candidatus Andeanibacterium colombiense</name>
    <dbReference type="NCBI Taxonomy" id="3121345"/>
    <lineage>
        <taxon>Bacteria</taxon>
        <taxon>Pseudomonadati</taxon>
        <taxon>Pseudomonadota</taxon>
        <taxon>Alphaproteobacteria</taxon>
        <taxon>Sphingomonadales</taxon>
        <taxon>Sphingomonadaceae</taxon>
        <taxon>Candidatus Andeanibacterium</taxon>
    </lineage>
</organism>
<feature type="signal peptide" evidence="2">
    <location>
        <begin position="1"/>
        <end position="25"/>
    </location>
</feature>
<evidence type="ECO:0000256" key="1">
    <source>
        <dbReference type="SAM" id="MobiDB-lite"/>
    </source>
</evidence>
<name>A0AAJ5X8T1_9SPHN</name>
<feature type="region of interest" description="Disordered" evidence="1">
    <location>
        <begin position="91"/>
        <end position="132"/>
    </location>
</feature>
<evidence type="ECO:0000313" key="3">
    <source>
        <dbReference type="EMBL" id="WEK46727.1"/>
    </source>
</evidence>
<feature type="chain" id="PRO_5042527915" description="Peptidase" evidence="2">
    <location>
        <begin position="26"/>
        <end position="132"/>
    </location>
</feature>
<dbReference type="AlphaFoldDB" id="A0AAJ5X8T1"/>
<proteinExistence type="predicted"/>
<gene>
    <name evidence="3" type="ORF">P0Y56_00070</name>
</gene>
<evidence type="ECO:0000313" key="4">
    <source>
        <dbReference type="Proteomes" id="UP001218362"/>
    </source>
</evidence>
<keyword evidence="2" id="KW-0732">Signal</keyword>
<dbReference type="KEGG" id="acob:P0Y56_00070"/>
<accession>A0AAJ5X8T1</accession>
<sequence>MSFPIFRPALAIGALLAVGACSSYGDGYGYGGRVSYGYNSGGRYSDDFYQPYYSGYYGWGGDYYYPGTGFYLYDRSGKRHRWNDSQRRYWEGRRGDSREPTENWGGYRDHEGRDYREYRGNGHDRDRHKRPR</sequence>
<reference evidence="3" key="1">
    <citation type="submission" date="2023-03" db="EMBL/GenBank/DDBJ databases">
        <title>Andean soil-derived lignocellulolytic bacterial consortium as a source of novel taxa and putative plastic-active enzymes.</title>
        <authorList>
            <person name="Diaz-Garcia L."/>
            <person name="Chuvochina M."/>
            <person name="Feuerriegel G."/>
            <person name="Bunk B."/>
            <person name="Sproer C."/>
            <person name="Streit W.R."/>
            <person name="Rodriguez L.M."/>
            <person name="Overmann J."/>
            <person name="Jimenez D.J."/>
        </authorList>
    </citation>
    <scope>NUCLEOTIDE SEQUENCE</scope>
    <source>
        <strain evidence="3">MAG 26</strain>
    </source>
</reference>
<evidence type="ECO:0008006" key="5">
    <source>
        <dbReference type="Google" id="ProtNLM"/>
    </source>
</evidence>
<dbReference type="Proteomes" id="UP001218362">
    <property type="component" value="Chromosome"/>
</dbReference>
<feature type="compositionally biased region" description="Basic and acidic residues" evidence="1">
    <location>
        <begin position="91"/>
        <end position="125"/>
    </location>
</feature>
<evidence type="ECO:0000256" key="2">
    <source>
        <dbReference type="SAM" id="SignalP"/>
    </source>
</evidence>
<protein>
    <recommendedName>
        <fullName evidence="5">Peptidase</fullName>
    </recommendedName>
</protein>
<dbReference type="EMBL" id="CP119316">
    <property type="protein sequence ID" value="WEK46727.1"/>
    <property type="molecule type" value="Genomic_DNA"/>
</dbReference>